<reference evidence="1 2" key="1">
    <citation type="submission" date="2023-09" db="EMBL/GenBank/DDBJ databases">
        <authorList>
            <person name="Page C.A."/>
            <person name="Perez-Diaz I.M."/>
        </authorList>
    </citation>
    <scope>NUCLEOTIDE SEQUENCE [LARGE SCALE GENOMIC DNA]</scope>
    <source>
        <strain evidence="1 2">Ll15</strain>
    </source>
</reference>
<sequence length="443" mass="51835">MKLGATREDIVHTIKLNIERLIKSPQKIKEVVSQLEKQYDIPRSDVLQILNTEATLKNIDMIELGIIGEAIALALGKEKDWLAHYFNPPEIERMRVYKKEENDTSVSLSFKPAIKLNDNVFIVGVSRQDIAKMYDKGLFTWDEQIQREGKRKTYNNAVFSIPKLNETSIREIKEQVLQGVLVENELAYNLVKDSSEDGVELYYNEKTFELSFADKFIGQIIDGMHRTAGIHRAWIENPHISGYMPIRISNYTTKEATRYQYELSKMTPIDKSRLQVLSHERINDRIVNNLKVEGRLRNKISNVSVPNRKMGELVAYIVLSDAFYTLFEKHNQTKTGKLTEEFNEYLTYLFEYYEDEYLNDGNSLLFKNKFFYWHVYIFKTMLEHEISFHLLNKIVNINYFNKHFVLETFGTKQMSDNQIRGEKENQGIGLMNKMLAESDLLKT</sequence>
<accession>A0ABZ0RU96</accession>
<proteinExistence type="predicted"/>
<keyword evidence="2" id="KW-1185">Reference proteome</keyword>
<evidence type="ECO:0008006" key="3">
    <source>
        <dbReference type="Google" id="ProtNLM"/>
    </source>
</evidence>
<evidence type="ECO:0000313" key="1">
    <source>
        <dbReference type="EMBL" id="WPK11799.1"/>
    </source>
</evidence>
<protein>
    <recommendedName>
        <fullName evidence="3">DGQHR domain-containing protein</fullName>
    </recommendedName>
</protein>
<name>A0ABZ0RU96_9BACI</name>
<gene>
    <name evidence="1" type="ORF">R6U77_18195</name>
</gene>
<dbReference type="RefSeq" id="WP_319836714.1">
    <property type="nucleotide sequence ID" value="NZ_CP137624.1"/>
</dbReference>
<organism evidence="1 2">
    <name type="scientific">Lysinibacillus louembei</name>
    <dbReference type="NCBI Taxonomy" id="1470088"/>
    <lineage>
        <taxon>Bacteria</taxon>
        <taxon>Bacillati</taxon>
        <taxon>Bacillota</taxon>
        <taxon>Bacilli</taxon>
        <taxon>Bacillales</taxon>
        <taxon>Bacillaceae</taxon>
        <taxon>Lysinibacillus</taxon>
    </lineage>
</organism>
<dbReference type="Proteomes" id="UP001322664">
    <property type="component" value="Chromosome"/>
</dbReference>
<evidence type="ECO:0000313" key="2">
    <source>
        <dbReference type="Proteomes" id="UP001322664"/>
    </source>
</evidence>
<dbReference type="EMBL" id="CP137624">
    <property type="protein sequence ID" value="WPK11799.1"/>
    <property type="molecule type" value="Genomic_DNA"/>
</dbReference>